<dbReference type="Proteomes" id="UP001218034">
    <property type="component" value="Chromosome"/>
</dbReference>
<organism evidence="5 6">
    <name type="scientific">Candidatus Nanohalococcus occultus</name>
    <dbReference type="NCBI Taxonomy" id="2978047"/>
    <lineage>
        <taxon>Archaea</taxon>
        <taxon>Candidatus Nanohalarchaeota</taxon>
        <taxon>Candidatus Nanohalarchaeota incertae sedis</taxon>
        <taxon>Candidatus Nanohalococcus</taxon>
    </lineage>
</organism>
<name>A0ABY8CFF3_9ARCH</name>
<evidence type="ECO:0000256" key="2">
    <source>
        <dbReference type="ARBA" id="ARBA00023008"/>
    </source>
</evidence>
<dbReference type="GeneID" id="90590390"/>
<feature type="region of interest" description="Disordered" evidence="3">
    <location>
        <begin position="20"/>
        <end position="50"/>
    </location>
</feature>
<evidence type="ECO:0000256" key="1">
    <source>
        <dbReference type="ARBA" id="ARBA00022723"/>
    </source>
</evidence>
<keyword evidence="2" id="KW-0186">Copper</keyword>
<sequence length="154" mass="16774">MNWKILFLAAVVVVSGCTTFTGPKEESGTSRENPDAATSGASNIQPSELPENTTTVYFTDSGFQPASITVEEGTTVTWINNASKTMWVGSDRHPTHRQYAGNSLAEHCEAGDQNIAAFDQCTTGDRFSFTFEKTGTWGYHNHQPFERGGTVTVE</sequence>
<feature type="domain" description="Blue (type 1) copper" evidence="4">
    <location>
        <begin position="62"/>
        <end position="153"/>
    </location>
</feature>
<feature type="compositionally biased region" description="Polar residues" evidence="3">
    <location>
        <begin position="39"/>
        <end position="50"/>
    </location>
</feature>
<dbReference type="PROSITE" id="PS51257">
    <property type="entry name" value="PROKAR_LIPOPROTEIN"/>
    <property type="match status" value="1"/>
</dbReference>
<dbReference type="PANTHER" id="PTHR36507:SF1">
    <property type="entry name" value="BLL1555 PROTEIN"/>
    <property type="match status" value="1"/>
</dbReference>
<accession>A0ABY8CFF3</accession>
<dbReference type="InterPro" id="IPR052721">
    <property type="entry name" value="ET_Amicyanin"/>
</dbReference>
<evidence type="ECO:0000313" key="5">
    <source>
        <dbReference type="EMBL" id="WEL19951.1"/>
    </source>
</evidence>
<dbReference type="PANTHER" id="PTHR36507">
    <property type="entry name" value="BLL1555 PROTEIN"/>
    <property type="match status" value="1"/>
</dbReference>
<dbReference type="InterPro" id="IPR008972">
    <property type="entry name" value="Cupredoxin"/>
</dbReference>
<evidence type="ECO:0000313" key="6">
    <source>
        <dbReference type="Proteomes" id="UP001218034"/>
    </source>
</evidence>
<dbReference type="EMBL" id="CP104395">
    <property type="protein sequence ID" value="WEL19951.1"/>
    <property type="molecule type" value="Genomic_DNA"/>
</dbReference>
<keyword evidence="1" id="KW-0479">Metal-binding</keyword>
<keyword evidence="6" id="KW-1185">Reference proteome</keyword>
<gene>
    <name evidence="5" type="ORF">SVXNc_0952</name>
</gene>
<dbReference type="InterPro" id="IPR000923">
    <property type="entry name" value="BlueCu_1"/>
</dbReference>
<dbReference type="SUPFAM" id="SSF49503">
    <property type="entry name" value="Cupredoxins"/>
    <property type="match status" value="1"/>
</dbReference>
<protein>
    <recommendedName>
        <fullName evidence="4">Blue (type 1) copper domain-containing protein</fullName>
    </recommendedName>
</protein>
<feature type="compositionally biased region" description="Basic and acidic residues" evidence="3">
    <location>
        <begin position="23"/>
        <end position="34"/>
    </location>
</feature>
<dbReference type="RefSeq" id="WP_347721780.1">
    <property type="nucleotide sequence ID" value="NZ_CP104395.1"/>
</dbReference>
<evidence type="ECO:0000259" key="4">
    <source>
        <dbReference type="Pfam" id="PF00127"/>
    </source>
</evidence>
<reference evidence="5 6" key="1">
    <citation type="submission" date="2022-09" db="EMBL/GenBank/DDBJ databases">
        <title>Xylan utilization by haloarchaea-nanohaloarchaea associations.</title>
        <authorList>
            <person name="Yakimov M."/>
        </authorList>
    </citation>
    <scope>NUCLEOTIDE SEQUENCE [LARGE SCALE GENOMIC DNA]</scope>
    <source>
        <strain evidence="5 6">SVXNc</strain>
    </source>
</reference>
<evidence type="ECO:0000256" key="3">
    <source>
        <dbReference type="SAM" id="MobiDB-lite"/>
    </source>
</evidence>
<proteinExistence type="predicted"/>
<dbReference type="Gene3D" id="2.60.40.420">
    <property type="entry name" value="Cupredoxins - blue copper proteins"/>
    <property type="match status" value="1"/>
</dbReference>
<dbReference type="Pfam" id="PF00127">
    <property type="entry name" value="Copper-bind"/>
    <property type="match status" value="1"/>
</dbReference>